<evidence type="ECO:0000313" key="1">
    <source>
        <dbReference type="EMBL" id="UVF21368.1"/>
    </source>
</evidence>
<dbReference type="InterPro" id="IPR058040">
    <property type="entry name" value="BW3TFN"/>
</dbReference>
<dbReference type="EMBL" id="CP102845">
    <property type="protein sequence ID" value="UVF21368.1"/>
    <property type="molecule type" value="Genomic_DNA"/>
</dbReference>
<reference evidence="1" key="1">
    <citation type="submission" date="2022-08" db="EMBL/GenBank/DDBJ databases">
        <title>Microvirga terrae sp. nov., isolated from soil.</title>
        <authorList>
            <person name="Kim K.H."/>
            <person name="Seo Y.L."/>
            <person name="Kim J.M."/>
            <person name="Lee J.K."/>
            <person name="Han D.M."/>
            <person name="Jeon C.O."/>
        </authorList>
    </citation>
    <scope>NUCLEOTIDE SEQUENCE</scope>
    <source>
        <strain evidence="1">R24</strain>
    </source>
</reference>
<proteinExistence type="predicted"/>
<organism evidence="1 2">
    <name type="scientific">Microvirga terrae</name>
    <dbReference type="NCBI Taxonomy" id="2740529"/>
    <lineage>
        <taxon>Bacteria</taxon>
        <taxon>Pseudomonadati</taxon>
        <taxon>Pseudomonadota</taxon>
        <taxon>Alphaproteobacteria</taxon>
        <taxon>Hyphomicrobiales</taxon>
        <taxon>Methylobacteriaceae</taxon>
        <taxon>Microvirga</taxon>
    </lineage>
</organism>
<accession>A0ABY5RWM2</accession>
<name>A0ABY5RWM2_9HYPH</name>
<dbReference type="RefSeq" id="WP_210272103.1">
    <property type="nucleotide sequence ID" value="NZ_CP102845.1"/>
</dbReference>
<dbReference type="Pfam" id="PF25691">
    <property type="entry name" value="BW3TFN"/>
    <property type="match status" value="1"/>
</dbReference>
<gene>
    <name evidence="1" type="ORF">HPT29_009680</name>
</gene>
<protein>
    <submittedName>
        <fullName evidence="1">Uncharacterized protein</fullName>
    </submittedName>
</protein>
<evidence type="ECO:0000313" key="2">
    <source>
        <dbReference type="Proteomes" id="UP001017257"/>
    </source>
</evidence>
<dbReference type="Proteomes" id="UP001017257">
    <property type="component" value="Chromosome"/>
</dbReference>
<keyword evidence="2" id="KW-1185">Reference proteome</keyword>
<sequence length="186" mass="20485">MSIDSNVKEQGGDYKIGGNDNKWRFDLATLTDSGRSAVSIAILAQSIHLAWGNGDVAWDASQAPESSAASALIAEVGRRRVTQALYCKPDPGGELVVTEGRFTVSQTPTKYLYLRFAFEFADAADQDIRELGVFIGTTVKSLVPANQHYLLPSDIELPGQLLVLEHIQKLVRSLQVRQQFEFVVQF</sequence>